<sequence>MKTSIQFNSKANSTEVAEHALIMAAMQTYVVHNSLHPLSPFKDVLDVIAERIVPEVSADTTHVVRTVSDAMSKDNWSNMALGMLLISEKMLRAGLNLYTASFAKPLTKAQTAKIVDTFENDSDMAFYLTAMNLTALKAIWNMAMETSIDVTRHYDKEHFLDIAEVLVDDIFDVMDRGGITLEGIFQPVLQSMPDLFGFVMPMLDEKYKNIPLGHFVNRLSRDVGLKFDKTMIHAFHASGKFFLEEYLEGDVSEIFTEVFDGVCELAKSK</sequence>
<proteinExistence type="predicted"/>
<dbReference type="EMBL" id="MW749004">
    <property type="protein sequence ID" value="QYA57246.1"/>
    <property type="molecule type" value="Genomic_DNA"/>
</dbReference>
<accession>A0AAE7W966</accession>
<protein>
    <submittedName>
        <fullName evidence="1">Uncharacterized protein</fullName>
    </submittedName>
</protein>
<evidence type="ECO:0000313" key="2">
    <source>
        <dbReference type="Proteomes" id="UP000827415"/>
    </source>
</evidence>
<reference evidence="1 2" key="1">
    <citation type="submission" date="2021-03" db="EMBL/GenBank/DDBJ databases">
        <authorList>
            <person name="Thompson D.W."/>
            <person name="Brown H.M.F."/>
            <person name="Thompson S.D."/>
            <person name="Grose J.H."/>
        </authorList>
    </citation>
    <scope>NUCLEOTIDE SEQUENCE [LARGE SCALE GENOMIC DNA]</scope>
</reference>
<dbReference type="Proteomes" id="UP000827415">
    <property type="component" value="Segment"/>
</dbReference>
<gene>
    <name evidence="1" type="ORF">ZYZZX_18</name>
</gene>
<organism evidence="1 2">
    <name type="scientific">Hafnia phage vB_HpaM_Zyzzx</name>
    <dbReference type="NCBI Taxonomy" id="2836109"/>
    <lineage>
        <taxon>Viruses</taxon>
        <taxon>Duplodnaviria</taxon>
        <taxon>Heunggongvirae</taxon>
        <taxon>Uroviricota</taxon>
        <taxon>Caudoviricetes</taxon>
        <taxon>Andersonviridae</taxon>
        <taxon>Andersonviridae incertae sedis</taxon>
        <taxon>Daniellevirus</taxon>
        <taxon>Daniellevirus Zyzzx</taxon>
    </lineage>
</organism>
<name>A0AAE7W966_9CAUD</name>
<evidence type="ECO:0000313" key="1">
    <source>
        <dbReference type="EMBL" id="QYA57246.1"/>
    </source>
</evidence>
<keyword evidence="2" id="KW-1185">Reference proteome</keyword>